<dbReference type="OrthoDB" id="672834at2"/>
<keyword evidence="3" id="KW-1185">Reference proteome</keyword>
<feature type="region of interest" description="Disordered" evidence="1">
    <location>
        <begin position="101"/>
        <end position="121"/>
    </location>
</feature>
<sequence>MQNTPDAQKGNYLQQIHKAFADLPIQFRERLCQECQWSIPTFYRMIRSRNRYDSNGEIVRYALSNSDASMIEIVGMEFLDTLQTEFDAFTRQQFGKKSQIHLITPHPSYEPAPNDGNPAES</sequence>
<dbReference type="AlphaFoldDB" id="A0A327W7B2"/>
<protein>
    <submittedName>
        <fullName evidence="2">Uncharacterized protein</fullName>
    </submittedName>
</protein>
<evidence type="ECO:0000256" key="1">
    <source>
        <dbReference type="SAM" id="MobiDB-lite"/>
    </source>
</evidence>
<dbReference type="Proteomes" id="UP000249819">
    <property type="component" value="Unassembled WGS sequence"/>
</dbReference>
<reference evidence="2 3" key="1">
    <citation type="submission" date="2018-06" db="EMBL/GenBank/DDBJ databases">
        <title>Genomic Encyclopedia of Archaeal and Bacterial Type Strains, Phase II (KMG-II): from individual species to whole genera.</title>
        <authorList>
            <person name="Goeker M."/>
        </authorList>
    </citation>
    <scope>NUCLEOTIDE SEQUENCE [LARGE SCALE GENOMIC DNA]</scope>
    <source>
        <strain evidence="2 3">DSM 29821</strain>
    </source>
</reference>
<evidence type="ECO:0000313" key="3">
    <source>
        <dbReference type="Proteomes" id="UP000249819"/>
    </source>
</evidence>
<proteinExistence type="predicted"/>
<accession>A0A327W7B2</accession>
<name>A0A327W7B2_9BACT</name>
<comment type="caution">
    <text evidence="2">The sequence shown here is derived from an EMBL/GenBank/DDBJ whole genome shotgun (WGS) entry which is preliminary data.</text>
</comment>
<dbReference type="RefSeq" id="WP_111591490.1">
    <property type="nucleotide sequence ID" value="NZ_QLMA01000002.1"/>
</dbReference>
<dbReference type="EMBL" id="QLMA01000002">
    <property type="protein sequence ID" value="RAJ85861.1"/>
    <property type="molecule type" value="Genomic_DNA"/>
</dbReference>
<organism evidence="2 3">
    <name type="scientific">Chitinophaga dinghuensis</name>
    <dbReference type="NCBI Taxonomy" id="1539050"/>
    <lineage>
        <taxon>Bacteria</taxon>
        <taxon>Pseudomonadati</taxon>
        <taxon>Bacteroidota</taxon>
        <taxon>Chitinophagia</taxon>
        <taxon>Chitinophagales</taxon>
        <taxon>Chitinophagaceae</taxon>
        <taxon>Chitinophaga</taxon>
    </lineage>
</organism>
<evidence type="ECO:0000313" key="2">
    <source>
        <dbReference type="EMBL" id="RAJ85861.1"/>
    </source>
</evidence>
<gene>
    <name evidence="2" type="ORF">CLV59_102567</name>
</gene>